<gene>
    <name evidence="1" type="ORF">FRX97_03070</name>
</gene>
<dbReference type="Proteomes" id="UP000321168">
    <property type="component" value="Unassembled WGS sequence"/>
</dbReference>
<evidence type="ECO:0000313" key="1">
    <source>
        <dbReference type="EMBL" id="TXC82089.1"/>
    </source>
</evidence>
<dbReference type="Gene3D" id="2.20.110.10">
    <property type="entry name" value="Histone H3 K4-specific methyltransferase SET7/9 N-terminal domain"/>
    <property type="match status" value="1"/>
</dbReference>
<dbReference type="EMBL" id="VORB01000002">
    <property type="protein sequence ID" value="TXC82089.1"/>
    <property type="molecule type" value="Genomic_DNA"/>
</dbReference>
<dbReference type="Pfam" id="PF07661">
    <property type="entry name" value="MORN_2"/>
    <property type="match status" value="1"/>
</dbReference>
<evidence type="ECO:0008006" key="3">
    <source>
        <dbReference type="Google" id="ProtNLM"/>
    </source>
</evidence>
<dbReference type="InterPro" id="IPR011652">
    <property type="entry name" value="MORN_2"/>
</dbReference>
<accession>A0A5C6VA56</accession>
<evidence type="ECO:0000313" key="2">
    <source>
        <dbReference type="Proteomes" id="UP000321168"/>
    </source>
</evidence>
<keyword evidence="2" id="KW-1185">Reference proteome</keyword>
<protein>
    <recommendedName>
        <fullName evidence="3">Toxin-antitoxin system YwqK family antitoxin</fullName>
    </recommendedName>
</protein>
<sequence>MKNTITLLLIILSTTILGQDFDKLYYNEMWNITSMDKATYYRISGFNDTIPAFDGKVTDYYAETNQVQMEGVYKDGIRNGVFRFYDPAGTTRLIMEFKDGERAGEWKEFYPNGKLRLALNYIEGKELVIELNDENGNSILEGKKIEYSVKKSELHNFFSSTQEDQYELLYMGVLKNGLRHGKWTIDKNQKKYVTLKYDEGEFLEGSMLVGNREYPFDNDRAFSFISDPGKLEITESYVFERGARIKENFFTAGLANFRQMNAPKVVINSREELESFIKNNFDIRSRKTESMMKIEITVVDGKPTDCITKPKISEKSLNKLKSILQTVDTLNFDVQNTITIDYKIEKIEL</sequence>
<name>A0A5C6VA56_9FLAO</name>
<organism evidence="1 2">
    <name type="scientific">Luteibaculum oceani</name>
    <dbReference type="NCBI Taxonomy" id="1294296"/>
    <lineage>
        <taxon>Bacteria</taxon>
        <taxon>Pseudomonadati</taxon>
        <taxon>Bacteroidota</taxon>
        <taxon>Flavobacteriia</taxon>
        <taxon>Flavobacteriales</taxon>
        <taxon>Luteibaculaceae</taxon>
        <taxon>Luteibaculum</taxon>
    </lineage>
</organism>
<dbReference type="AlphaFoldDB" id="A0A5C6VA56"/>
<dbReference type="SUPFAM" id="SSF82185">
    <property type="entry name" value="Histone H3 K4-specific methyltransferase SET7/9 N-terminal domain"/>
    <property type="match status" value="1"/>
</dbReference>
<dbReference type="RefSeq" id="WP_147013272.1">
    <property type="nucleotide sequence ID" value="NZ_VORB01000002.1"/>
</dbReference>
<comment type="caution">
    <text evidence="1">The sequence shown here is derived from an EMBL/GenBank/DDBJ whole genome shotgun (WGS) entry which is preliminary data.</text>
</comment>
<proteinExistence type="predicted"/>
<dbReference type="OrthoDB" id="649093at2"/>
<reference evidence="1 2" key="1">
    <citation type="submission" date="2019-08" db="EMBL/GenBank/DDBJ databases">
        <title>Genome of Luteibaculum oceani JCM 18817.</title>
        <authorList>
            <person name="Bowman J.P."/>
        </authorList>
    </citation>
    <scope>NUCLEOTIDE SEQUENCE [LARGE SCALE GENOMIC DNA]</scope>
    <source>
        <strain evidence="1 2">JCM 18817</strain>
    </source>
</reference>